<dbReference type="AlphaFoldDB" id="A0AAE1UFB5"/>
<protein>
    <recommendedName>
        <fullName evidence="1">RNA-directed DNA polymerase</fullName>
        <ecNumber evidence="1">2.7.7.49</ecNumber>
    </recommendedName>
</protein>
<gene>
    <name evidence="3" type="ORF">Pmani_012195</name>
</gene>
<dbReference type="InterPro" id="IPR050951">
    <property type="entry name" value="Retrovirus_Pol_polyprotein"/>
</dbReference>
<dbReference type="EMBL" id="JAWZYT010000997">
    <property type="protein sequence ID" value="KAK4316669.1"/>
    <property type="molecule type" value="Genomic_DNA"/>
</dbReference>
<accession>A0AAE1UFB5</accession>
<evidence type="ECO:0000313" key="4">
    <source>
        <dbReference type="Proteomes" id="UP001292094"/>
    </source>
</evidence>
<dbReference type="PANTHER" id="PTHR37984:SF7">
    <property type="entry name" value="INTEGRASE CATALYTIC DOMAIN-CONTAINING PROTEIN"/>
    <property type="match status" value="1"/>
</dbReference>
<keyword evidence="4" id="KW-1185">Reference proteome</keyword>
<evidence type="ECO:0000313" key="3">
    <source>
        <dbReference type="EMBL" id="KAK4316669.1"/>
    </source>
</evidence>
<organism evidence="3 4">
    <name type="scientific">Petrolisthes manimaculis</name>
    <dbReference type="NCBI Taxonomy" id="1843537"/>
    <lineage>
        <taxon>Eukaryota</taxon>
        <taxon>Metazoa</taxon>
        <taxon>Ecdysozoa</taxon>
        <taxon>Arthropoda</taxon>
        <taxon>Crustacea</taxon>
        <taxon>Multicrustacea</taxon>
        <taxon>Malacostraca</taxon>
        <taxon>Eumalacostraca</taxon>
        <taxon>Eucarida</taxon>
        <taxon>Decapoda</taxon>
        <taxon>Pleocyemata</taxon>
        <taxon>Anomura</taxon>
        <taxon>Galatheoidea</taxon>
        <taxon>Porcellanidae</taxon>
        <taxon>Petrolisthes</taxon>
    </lineage>
</organism>
<dbReference type="InterPro" id="IPR041588">
    <property type="entry name" value="Integrase_H2C2"/>
</dbReference>
<dbReference type="GO" id="GO:0003964">
    <property type="term" value="F:RNA-directed DNA polymerase activity"/>
    <property type="evidence" value="ECO:0007669"/>
    <property type="project" value="UniProtKB-EC"/>
</dbReference>
<evidence type="ECO:0000256" key="1">
    <source>
        <dbReference type="ARBA" id="ARBA00012493"/>
    </source>
</evidence>
<reference evidence="3" key="1">
    <citation type="submission" date="2023-11" db="EMBL/GenBank/DDBJ databases">
        <title>Genome assemblies of two species of porcelain crab, Petrolisthes cinctipes and Petrolisthes manimaculis (Anomura: Porcellanidae).</title>
        <authorList>
            <person name="Angst P."/>
        </authorList>
    </citation>
    <scope>NUCLEOTIDE SEQUENCE</scope>
    <source>
        <strain evidence="3">PB745_02</strain>
        <tissue evidence="3">Gill</tissue>
    </source>
</reference>
<dbReference type="Proteomes" id="UP001292094">
    <property type="component" value="Unassembled WGS sequence"/>
</dbReference>
<dbReference type="Pfam" id="PF17921">
    <property type="entry name" value="Integrase_H2C2"/>
    <property type="match status" value="1"/>
</dbReference>
<dbReference type="Gene3D" id="1.10.340.70">
    <property type="match status" value="1"/>
</dbReference>
<dbReference type="EC" id="2.7.7.49" evidence="1"/>
<feature type="domain" description="Integrase zinc-binding" evidence="2">
    <location>
        <begin position="67"/>
        <end position="121"/>
    </location>
</feature>
<dbReference type="FunFam" id="1.10.340.70:FF:000004">
    <property type="entry name" value="Retrovirus-related Pol polyprotein from transposon 297-like Protein"/>
    <property type="match status" value="1"/>
</dbReference>
<name>A0AAE1UFB5_9EUCA</name>
<proteinExistence type="predicted"/>
<evidence type="ECO:0000259" key="2">
    <source>
        <dbReference type="Pfam" id="PF17921"/>
    </source>
</evidence>
<dbReference type="PANTHER" id="PTHR37984">
    <property type="entry name" value="PROTEIN CBG26694"/>
    <property type="match status" value="1"/>
</dbReference>
<sequence length="228" mass="25899">MINSVTWYDVHLTTSSDPSMIQLLHFITDGFPDCHLDLLPDLRPYHPFHDSLTSVDGIVLYNDRVIIPQSLHHRVLQTLHSAHQGVSQMCSHVESSFFWPDMTPAIIEKWEHCSSCNRMTPSQPSVPPTPPVQPAYSFQSLVSHYFHHCSRNYLVAVDRYSNHCTSSVAFTHSNCGAEVGVKIVKLLITDNTDTDTEDRLDNNKFQRAMFQYCNTPDPDTHLSPAMCN</sequence>
<comment type="caution">
    <text evidence="3">The sequence shown here is derived from an EMBL/GenBank/DDBJ whole genome shotgun (WGS) entry which is preliminary data.</text>
</comment>